<reference evidence="1" key="1">
    <citation type="journal article" date="2019" name="bioRxiv">
        <title>The Genome of the Zebra Mussel, Dreissena polymorpha: A Resource for Invasive Species Research.</title>
        <authorList>
            <person name="McCartney M.A."/>
            <person name="Auch B."/>
            <person name="Kono T."/>
            <person name="Mallez S."/>
            <person name="Zhang Y."/>
            <person name="Obille A."/>
            <person name="Becker A."/>
            <person name="Abrahante J.E."/>
            <person name="Garbe J."/>
            <person name="Badalamenti J.P."/>
            <person name="Herman A."/>
            <person name="Mangelson H."/>
            <person name="Liachko I."/>
            <person name="Sullivan S."/>
            <person name="Sone E.D."/>
            <person name="Koren S."/>
            <person name="Silverstein K.A.T."/>
            <person name="Beckman K.B."/>
            <person name="Gohl D.M."/>
        </authorList>
    </citation>
    <scope>NUCLEOTIDE SEQUENCE</scope>
    <source>
        <strain evidence="1">Duluth1</strain>
        <tissue evidence="1">Whole animal</tissue>
    </source>
</reference>
<dbReference type="Proteomes" id="UP000828390">
    <property type="component" value="Unassembled WGS sequence"/>
</dbReference>
<gene>
    <name evidence="1" type="ORF">DPMN_141056</name>
</gene>
<keyword evidence="2" id="KW-1185">Reference proteome</keyword>
<reference evidence="1" key="2">
    <citation type="submission" date="2020-11" db="EMBL/GenBank/DDBJ databases">
        <authorList>
            <person name="McCartney M.A."/>
            <person name="Auch B."/>
            <person name="Kono T."/>
            <person name="Mallez S."/>
            <person name="Becker A."/>
            <person name="Gohl D.M."/>
            <person name="Silverstein K.A.T."/>
            <person name="Koren S."/>
            <person name="Bechman K.B."/>
            <person name="Herman A."/>
            <person name="Abrahante J.E."/>
            <person name="Garbe J."/>
        </authorList>
    </citation>
    <scope>NUCLEOTIDE SEQUENCE</scope>
    <source>
        <strain evidence="1">Duluth1</strain>
        <tissue evidence="1">Whole animal</tissue>
    </source>
</reference>
<protein>
    <submittedName>
        <fullName evidence="1">Uncharacterized protein</fullName>
    </submittedName>
</protein>
<name>A0A9D4G8R6_DREPO</name>
<evidence type="ECO:0000313" key="1">
    <source>
        <dbReference type="EMBL" id="KAH3812620.1"/>
    </source>
</evidence>
<sequence>MVELRNEDPKAFQFFMRMPSPYTNYDDNLQRLTPALIKETCNQLESTPCTRTQCCCHMVVHAVCDAIVHEYAHEMLYWVRLLKL</sequence>
<dbReference type="EMBL" id="JAIWYP010000006">
    <property type="protein sequence ID" value="KAH3812620.1"/>
    <property type="molecule type" value="Genomic_DNA"/>
</dbReference>
<dbReference type="AlphaFoldDB" id="A0A9D4G8R6"/>
<evidence type="ECO:0000313" key="2">
    <source>
        <dbReference type="Proteomes" id="UP000828390"/>
    </source>
</evidence>
<comment type="caution">
    <text evidence="1">The sequence shown here is derived from an EMBL/GenBank/DDBJ whole genome shotgun (WGS) entry which is preliminary data.</text>
</comment>
<accession>A0A9D4G8R6</accession>
<organism evidence="1 2">
    <name type="scientific">Dreissena polymorpha</name>
    <name type="common">Zebra mussel</name>
    <name type="synonym">Mytilus polymorpha</name>
    <dbReference type="NCBI Taxonomy" id="45954"/>
    <lineage>
        <taxon>Eukaryota</taxon>
        <taxon>Metazoa</taxon>
        <taxon>Spiralia</taxon>
        <taxon>Lophotrochozoa</taxon>
        <taxon>Mollusca</taxon>
        <taxon>Bivalvia</taxon>
        <taxon>Autobranchia</taxon>
        <taxon>Heteroconchia</taxon>
        <taxon>Euheterodonta</taxon>
        <taxon>Imparidentia</taxon>
        <taxon>Neoheterodontei</taxon>
        <taxon>Myida</taxon>
        <taxon>Dreissenoidea</taxon>
        <taxon>Dreissenidae</taxon>
        <taxon>Dreissena</taxon>
    </lineage>
</organism>
<proteinExistence type="predicted"/>